<dbReference type="InterPro" id="IPR050736">
    <property type="entry name" value="Sensor_HK_Regulatory"/>
</dbReference>
<dbReference type="PROSITE" id="PS50885">
    <property type="entry name" value="HAMP"/>
    <property type="match status" value="1"/>
</dbReference>
<dbReference type="InterPro" id="IPR003661">
    <property type="entry name" value="HisK_dim/P_dom"/>
</dbReference>
<dbReference type="InterPro" id="IPR036097">
    <property type="entry name" value="HisK_dim/P_sf"/>
</dbReference>
<dbReference type="InterPro" id="IPR036890">
    <property type="entry name" value="HATPase_C_sf"/>
</dbReference>
<dbReference type="CDD" id="cd00075">
    <property type="entry name" value="HATPase"/>
    <property type="match status" value="1"/>
</dbReference>
<dbReference type="InterPro" id="IPR003594">
    <property type="entry name" value="HATPase_dom"/>
</dbReference>
<dbReference type="Pfam" id="PF00672">
    <property type="entry name" value="HAMP"/>
    <property type="match status" value="1"/>
</dbReference>
<dbReference type="GO" id="GO:0005886">
    <property type="term" value="C:plasma membrane"/>
    <property type="evidence" value="ECO:0007669"/>
    <property type="project" value="UniProtKB-SubCell"/>
</dbReference>
<dbReference type="Proteomes" id="UP000442707">
    <property type="component" value="Unassembled WGS sequence"/>
</dbReference>
<protein>
    <recommendedName>
        <fullName evidence="3">histidine kinase</fullName>
        <ecNumber evidence="3">2.7.13.3</ecNumber>
    </recommendedName>
</protein>
<evidence type="ECO:0000256" key="10">
    <source>
        <dbReference type="SAM" id="Phobius"/>
    </source>
</evidence>
<evidence type="ECO:0000256" key="5">
    <source>
        <dbReference type="ARBA" id="ARBA00022679"/>
    </source>
</evidence>
<evidence type="ECO:0000313" key="13">
    <source>
        <dbReference type="EMBL" id="KAB1149775.1"/>
    </source>
</evidence>
<keyword evidence="4" id="KW-0597">Phosphoprotein</keyword>
<sequence length="378" mass="39549">MARRPGLTARLLMAQLLVVLAGLATLSVVAFTVGPPLLRGHLRSAVGAVTPHLSRHLEDAFLAAGGISLGIGIAAFLAAAVVAAVLLTRRLSRPIHDLADAADRVTAGDYTARLGPTRLGPEFETLTSAFNTMADALENTERTRRRLLGDVAHELRTPLATIEAYLEGLADGVRTLDAHTLDVLGAQTTRLHRLVEDISLVSRAEEHRLTLVRAVIPAARLADAAADAVRPGFQTKGVDLRVMVTPGTPAVDADRDRLVQVLVNLLTNALRHTPAGGTVTVAAEPARAGVVIRVADTGEGIAAEHLPHIFERFYRADTGRDREHGGSGIGLAVARALVHAHGGTVSASSEGPGRGAVFRISLPAASARPDLQGSNVGP</sequence>
<keyword evidence="8 10" id="KW-1133">Transmembrane helix</keyword>
<dbReference type="PRINTS" id="PR00344">
    <property type="entry name" value="BCTRLSENSOR"/>
</dbReference>
<keyword evidence="5" id="KW-0808">Transferase</keyword>
<dbReference type="Gene3D" id="6.10.340.10">
    <property type="match status" value="1"/>
</dbReference>
<feature type="domain" description="Histidine kinase" evidence="11">
    <location>
        <begin position="150"/>
        <end position="366"/>
    </location>
</feature>
<keyword evidence="14" id="KW-1185">Reference proteome</keyword>
<name>A0A6H9V7H6_9ACTN</name>
<reference evidence="13 14" key="1">
    <citation type="submission" date="2019-09" db="EMBL/GenBank/DDBJ databases">
        <title>Screening of Novel Bioactive Compounds from Soil-Associated.</title>
        <authorList>
            <person name="Zhao S."/>
        </authorList>
    </citation>
    <scope>NUCLEOTIDE SEQUENCE [LARGE SCALE GENOMIC DNA]</scope>
    <source>
        <strain evidence="13 14">HIT-DPA4</strain>
    </source>
</reference>
<evidence type="ECO:0000256" key="1">
    <source>
        <dbReference type="ARBA" id="ARBA00000085"/>
    </source>
</evidence>
<dbReference type="InterPro" id="IPR003660">
    <property type="entry name" value="HAMP_dom"/>
</dbReference>
<evidence type="ECO:0000259" key="12">
    <source>
        <dbReference type="PROSITE" id="PS50885"/>
    </source>
</evidence>
<feature type="domain" description="HAMP" evidence="12">
    <location>
        <begin position="89"/>
        <end position="142"/>
    </location>
</feature>
<dbReference type="AlphaFoldDB" id="A0A6H9V7H6"/>
<dbReference type="InterPro" id="IPR004358">
    <property type="entry name" value="Sig_transdc_His_kin-like_C"/>
</dbReference>
<feature type="transmembrane region" description="Helical" evidence="10">
    <location>
        <begin position="60"/>
        <end position="87"/>
    </location>
</feature>
<dbReference type="Pfam" id="PF00512">
    <property type="entry name" value="HisKA"/>
    <property type="match status" value="1"/>
</dbReference>
<evidence type="ECO:0000256" key="6">
    <source>
        <dbReference type="ARBA" id="ARBA00022692"/>
    </source>
</evidence>
<dbReference type="PANTHER" id="PTHR43711">
    <property type="entry name" value="TWO-COMPONENT HISTIDINE KINASE"/>
    <property type="match status" value="1"/>
</dbReference>
<dbReference type="PANTHER" id="PTHR43711:SF1">
    <property type="entry name" value="HISTIDINE KINASE 1"/>
    <property type="match status" value="1"/>
</dbReference>
<evidence type="ECO:0000256" key="7">
    <source>
        <dbReference type="ARBA" id="ARBA00022777"/>
    </source>
</evidence>
<dbReference type="SMART" id="SM00304">
    <property type="entry name" value="HAMP"/>
    <property type="match status" value="1"/>
</dbReference>
<keyword evidence="6 10" id="KW-0812">Transmembrane</keyword>
<dbReference type="SMART" id="SM00388">
    <property type="entry name" value="HisKA"/>
    <property type="match status" value="1"/>
</dbReference>
<comment type="catalytic activity">
    <reaction evidence="1">
        <text>ATP + protein L-histidine = ADP + protein N-phospho-L-histidine.</text>
        <dbReference type="EC" id="2.7.13.3"/>
    </reaction>
</comment>
<comment type="subcellular location">
    <subcellularLocation>
        <location evidence="2">Cell membrane</location>
    </subcellularLocation>
</comment>
<dbReference type="Pfam" id="PF02518">
    <property type="entry name" value="HATPase_c"/>
    <property type="match status" value="1"/>
</dbReference>
<dbReference type="RefSeq" id="WP_150944062.1">
    <property type="nucleotide sequence ID" value="NZ_VZRB01000002.1"/>
</dbReference>
<evidence type="ECO:0000313" key="14">
    <source>
        <dbReference type="Proteomes" id="UP000442707"/>
    </source>
</evidence>
<dbReference type="EC" id="2.7.13.3" evidence="3"/>
<proteinExistence type="predicted"/>
<dbReference type="SMART" id="SM00387">
    <property type="entry name" value="HATPase_c"/>
    <property type="match status" value="1"/>
</dbReference>
<gene>
    <name evidence="13" type="ORF">F7R91_02720</name>
</gene>
<evidence type="ECO:0000259" key="11">
    <source>
        <dbReference type="PROSITE" id="PS50109"/>
    </source>
</evidence>
<dbReference type="PROSITE" id="PS50109">
    <property type="entry name" value="HIS_KIN"/>
    <property type="match status" value="1"/>
</dbReference>
<evidence type="ECO:0000256" key="2">
    <source>
        <dbReference type="ARBA" id="ARBA00004236"/>
    </source>
</evidence>
<dbReference type="CDD" id="cd06225">
    <property type="entry name" value="HAMP"/>
    <property type="match status" value="1"/>
</dbReference>
<dbReference type="SUPFAM" id="SSF47384">
    <property type="entry name" value="Homodimeric domain of signal transducing histidine kinase"/>
    <property type="match status" value="1"/>
</dbReference>
<dbReference type="Gene3D" id="1.10.287.130">
    <property type="match status" value="1"/>
</dbReference>
<dbReference type="GO" id="GO:0000155">
    <property type="term" value="F:phosphorelay sensor kinase activity"/>
    <property type="evidence" value="ECO:0007669"/>
    <property type="project" value="InterPro"/>
</dbReference>
<dbReference type="FunFam" id="3.30.565.10:FF:000006">
    <property type="entry name" value="Sensor histidine kinase WalK"/>
    <property type="match status" value="1"/>
</dbReference>
<accession>A0A6H9V7H6</accession>
<dbReference type="SUPFAM" id="SSF55874">
    <property type="entry name" value="ATPase domain of HSP90 chaperone/DNA topoisomerase II/histidine kinase"/>
    <property type="match status" value="1"/>
</dbReference>
<dbReference type="InterPro" id="IPR005467">
    <property type="entry name" value="His_kinase_dom"/>
</dbReference>
<dbReference type="CDD" id="cd00082">
    <property type="entry name" value="HisKA"/>
    <property type="match status" value="1"/>
</dbReference>
<dbReference type="EMBL" id="VZRB01000002">
    <property type="protein sequence ID" value="KAB1149775.1"/>
    <property type="molecule type" value="Genomic_DNA"/>
</dbReference>
<keyword evidence="7 13" id="KW-0418">Kinase</keyword>
<evidence type="ECO:0000256" key="4">
    <source>
        <dbReference type="ARBA" id="ARBA00022553"/>
    </source>
</evidence>
<dbReference type="SUPFAM" id="SSF158472">
    <property type="entry name" value="HAMP domain-like"/>
    <property type="match status" value="1"/>
</dbReference>
<keyword evidence="9" id="KW-0902">Two-component regulatory system</keyword>
<keyword evidence="10" id="KW-0472">Membrane</keyword>
<dbReference type="Gene3D" id="3.30.565.10">
    <property type="entry name" value="Histidine kinase-like ATPase, C-terminal domain"/>
    <property type="match status" value="1"/>
</dbReference>
<evidence type="ECO:0000256" key="8">
    <source>
        <dbReference type="ARBA" id="ARBA00022989"/>
    </source>
</evidence>
<evidence type="ECO:0000256" key="3">
    <source>
        <dbReference type="ARBA" id="ARBA00012438"/>
    </source>
</evidence>
<organism evidence="13 14">
    <name type="scientific">Streptomyces luteolifulvus</name>
    <dbReference type="NCBI Taxonomy" id="2615112"/>
    <lineage>
        <taxon>Bacteria</taxon>
        <taxon>Bacillati</taxon>
        <taxon>Actinomycetota</taxon>
        <taxon>Actinomycetes</taxon>
        <taxon>Kitasatosporales</taxon>
        <taxon>Streptomycetaceae</taxon>
        <taxon>Streptomyces</taxon>
    </lineage>
</organism>
<evidence type="ECO:0000256" key="9">
    <source>
        <dbReference type="ARBA" id="ARBA00023012"/>
    </source>
</evidence>
<comment type="caution">
    <text evidence="13">The sequence shown here is derived from an EMBL/GenBank/DDBJ whole genome shotgun (WGS) entry which is preliminary data.</text>
</comment>